<sequence length="885" mass="100186">MSNEIIFVYSDAVRQACKSYGLDSREFLDELMRHEAHVKRKFHQNNGGEHAFNETVSAQKYWWDVIKNMKIPQTTKCLKDTGAETVTSTLRAKELQRLVFLCAVAKSAAGSGEWTSGRLEEGMTKKLFRYFPERVREWLAMHHGTITGRRVEVREYRESPIPSEFQNIHDILESATQMQSRFQQIGDEMIVQLRRQQEQREHQQQAPSPALSPAASKLSRAEKSIHDTLERALNSDPYFALVSPTSFNPTRPNGVVAKPTKLVFTKANSRSVVNFELTPIQEQFLRENSKTAQLRAYSVLIKEDEAKAKNRVLWPNDCVMHVNGVNVDVTRRSSSQKVTKSTRERPALISNARGVNLRAGQNTMRIMGVDARHFALCILLVRERTDKEVRALIPPPKEFDHYVSSLKKSLGFSDQDEEDDDIIGPDTAIISVRCPIRMCMMETPARLENCNQACAFDADSFLEMHKETRKWTCPCCGSAGGPKDVRIDGFLVRVMAKLNSDLRHKRINPSSASVSRIEVDKDCRWRYREAAGDKQELGEWVDIAETRAVELSIQGRAIASAEEGVALEGKNTSTRNNKRSSGMTSAKEVEIVISEEEERKKPKRDNTNVAADDDDYDSEEELRNACREAAAMRGNGGAKDTVPDIIVIDDSDSEDDVRIVGSTSGAAPAQPPHSVVARKAAVTPMQQLRDLHRLRNAAEEEQRRHQREREREAHQNDGTQPWQREILQQAQARNGRVPVIRAAAEARQRAERLESERRVKEHEERLRQQRINAMHNGRSEYERSVMANAQAQPFGLQPQYYHNANNMAPQPPPPQPPPRPYVPLQNGDGGLGVVPPVFGFGSPYQPPPPRPLRHTQQQQQKPPHQSVRFVFRPPNPATTRSNTQK</sequence>
<dbReference type="Gene3D" id="3.30.40.10">
    <property type="entry name" value="Zinc/RING finger domain, C3HC4 (zinc finger)"/>
    <property type="match status" value="1"/>
</dbReference>
<dbReference type="GO" id="GO:0016925">
    <property type="term" value="P:protein sumoylation"/>
    <property type="evidence" value="ECO:0007669"/>
    <property type="project" value="UniProtKB-ARBA"/>
</dbReference>
<evidence type="ECO:0000256" key="4">
    <source>
        <dbReference type="PROSITE-ProRule" id="PRU00452"/>
    </source>
</evidence>
<feature type="region of interest" description="Disordered" evidence="6">
    <location>
        <begin position="698"/>
        <end position="722"/>
    </location>
</feature>
<protein>
    <recommendedName>
        <fullName evidence="7">SP-RING-type domain-containing protein</fullName>
    </recommendedName>
</protein>
<feature type="compositionally biased region" description="Low complexity" evidence="6">
    <location>
        <begin position="854"/>
        <end position="865"/>
    </location>
</feature>
<evidence type="ECO:0000256" key="5">
    <source>
        <dbReference type="SAM" id="Coils"/>
    </source>
</evidence>
<keyword evidence="2 4" id="KW-0863">Zinc-finger</keyword>
<dbReference type="KEGG" id="bpg:Bathy07g01470"/>
<name>K8FEJ5_9CHLO</name>
<feature type="compositionally biased region" description="Low complexity" evidence="6">
    <location>
        <begin position="204"/>
        <end position="216"/>
    </location>
</feature>
<feature type="region of interest" description="Disordered" evidence="6">
    <location>
        <begin position="569"/>
        <end position="622"/>
    </location>
</feature>
<dbReference type="InterPro" id="IPR013083">
    <property type="entry name" value="Znf_RING/FYVE/PHD"/>
</dbReference>
<reference evidence="8 9" key="1">
    <citation type="submission" date="2011-10" db="EMBL/GenBank/DDBJ databases">
        <authorList>
            <person name="Genoscope - CEA"/>
        </authorList>
    </citation>
    <scope>NUCLEOTIDE SEQUENCE [LARGE SCALE GENOMIC DNA]</scope>
    <source>
        <strain evidence="8 9">RCC 1105</strain>
    </source>
</reference>
<keyword evidence="1" id="KW-0479">Metal-binding</keyword>
<organism evidence="8 9">
    <name type="scientific">Bathycoccus prasinos</name>
    <dbReference type="NCBI Taxonomy" id="41875"/>
    <lineage>
        <taxon>Eukaryota</taxon>
        <taxon>Viridiplantae</taxon>
        <taxon>Chlorophyta</taxon>
        <taxon>Mamiellophyceae</taxon>
        <taxon>Mamiellales</taxon>
        <taxon>Bathycoccaceae</taxon>
        <taxon>Bathycoccus</taxon>
    </lineage>
</organism>
<dbReference type="OrthoDB" id="28127at2759"/>
<dbReference type="GO" id="GO:0061665">
    <property type="term" value="F:SUMO ligase activity"/>
    <property type="evidence" value="ECO:0007669"/>
    <property type="project" value="TreeGrafter"/>
</dbReference>
<dbReference type="PROSITE" id="PS51044">
    <property type="entry name" value="ZF_SP_RING"/>
    <property type="match status" value="1"/>
</dbReference>
<proteinExistence type="predicted"/>
<dbReference type="STRING" id="41875.K8FEJ5"/>
<dbReference type="PANTHER" id="PTHR10782">
    <property type="entry name" value="ZINC FINGER MIZ DOMAIN-CONTAINING PROTEIN"/>
    <property type="match status" value="1"/>
</dbReference>
<dbReference type="GeneID" id="19014637"/>
<dbReference type="EMBL" id="FO082272">
    <property type="protein sequence ID" value="CCO66326.1"/>
    <property type="molecule type" value="Genomic_DNA"/>
</dbReference>
<dbReference type="Proteomes" id="UP000198341">
    <property type="component" value="Chromosome 7"/>
</dbReference>
<evidence type="ECO:0000256" key="6">
    <source>
        <dbReference type="SAM" id="MobiDB-lite"/>
    </source>
</evidence>
<evidence type="ECO:0000256" key="3">
    <source>
        <dbReference type="ARBA" id="ARBA00022833"/>
    </source>
</evidence>
<evidence type="ECO:0000256" key="1">
    <source>
        <dbReference type="ARBA" id="ARBA00022723"/>
    </source>
</evidence>
<feature type="region of interest" description="Disordered" evidence="6">
    <location>
        <begin position="800"/>
        <end position="885"/>
    </location>
</feature>
<feature type="compositionally biased region" description="Acidic residues" evidence="6">
    <location>
        <begin position="611"/>
        <end position="620"/>
    </location>
</feature>
<dbReference type="eggNOG" id="KOG2169">
    <property type="taxonomic scope" value="Eukaryota"/>
</dbReference>
<gene>
    <name evidence="8" type="ORF">Bathy07g01470</name>
</gene>
<keyword evidence="5" id="KW-0175">Coiled coil</keyword>
<feature type="coiled-coil region" evidence="5">
    <location>
        <begin position="743"/>
        <end position="772"/>
    </location>
</feature>
<evidence type="ECO:0000313" key="8">
    <source>
        <dbReference type="EMBL" id="CCO66326.1"/>
    </source>
</evidence>
<feature type="region of interest" description="Disordered" evidence="6">
    <location>
        <begin position="194"/>
        <end position="222"/>
    </location>
</feature>
<dbReference type="AlphaFoldDB" id="K8FEJ5"/>
<feature type="domain" description="SP-RING-type" evidence="7">
    <location>
        <begin position="417"/>
        <end position="504"/>
    </location>
</feature>
<evidence type="ECO:0000256" key="2">
    <source>
        <dbReference type="ARBA" id="ARBA00022771"/>
    </source>
</evidence>
<feature type="compositionally biased region" description="Pro residues" evidence="6">
    <location>
        <begin position="809"/>
        <end position="821"/>
    </location>
</feature>
<evidence type="ECO:0000313" key="9">
    <source>
        <dbReference type="Proteomes" id="UP000198341"/>
    </source>
</evidence>
<dbReference type="GO" id="GO:0008270">
    <property type="term" value="F:zinc ion binding"/>
    <property type="evidence" value="ECO:0007669"/>
    <property type="project" value="UniProtKB-KW"/>
</dbReference>
<feature type="compositionally biased region" description="Basic and acidic residues" evidence="6">
    <location>
        <begin position="698"/>
        <end position="715"/>
    </location>
</feature>
<evidence type="ECO:0000259" key="7">
    <source>
        <dbReference type="PROSITE" id="PS51044"/>
    </source>
</evidence>
<dbReference type="GO" id="GO:0000785">
    <property type="term" value="C:chromatin"/>
    <property type="evidence" value="ECO:0007669"/>
    <property type="project" value="TreeGrafter"/>
</dbReference>
<dbReference type="InterPro" id="IPR004181">
    <property type="entry name" value="Znf_MIZ"/>
</dbReference>
<accession>K8FEJ5</accession>
<feature type="compositionally biased region" description="Polar residues" evidence="6">
    <location>
        <begin position="570"/>
        <end position="584"/>
    </location>
</feature>
<dbReference type="RefSeq" id="XP_007512238.1">
    <property type="nucleotide sequence ID" value="XM_007512176.1"/>
</dbReference>
<dbReference type="PANTHER" id="PTHR10782:SF4">
    <property type="entry name" value="TONALLI, ISOFORM E"/>
    <property type="match status" value="1"/>
</dbReference>
<keyword evidence="9" id="KW-1185">Reference proteome</keyword>
<dbReference type="Pfam" id="PF02891">
    <property type="entry name" value="zf-MIZ"/>
    <property type="match status" value="1"/>
</dbReference>
<keyword evidence="3" id="KW-0862">Zinc</keyword>
<feature type="compositionally biased region" description="Basic and acidic residues" evidence="6">
    <location>
        <begin position="597"/>
        <end position="606"/>
    </location>
</feature>